<dbReference type="EMBL" id="PPPD01000001">
    <property type="protein sequence ID" value="PNY80123.1"/>
    <property type="molecule type" value="Genomic_DNA"/>
</dbReference>
<name>A0A2K3UUA9_9DEIO</name>
<dbReference type="PIRSF" id="PIRSF002849">
    <property type="entry name" value="AAA_ATPase_chaperone_MoxR_prd"/>
    <property type="match status" value="1"/>
</dbReference>
<feature type="region of interest" description="Disordered" evidence="1">
    <location>
        <begin position="1"/>
        <end position="20"/>
    </location>
</feature>
<dbReference type="GO" id="GO:0005524">
    <property type="term" value="F:ATP binding"/>
    <property type="evidence" value="ECO:0007669"/>
    <property type="project" value="InterPro"/>
</dbReference>
<organism evidence="3 4">
    <name type="scientific">Deinococcus koreensis</name>
    <dbReference type="NCBI Taxonomy" id="2054903"/>
    <lineage>
        <taxon>Bacteria</taxon>
        <taxon>Thermotogati</taxon>
        <taxon>Deinococcota</taxon>
        <taxon>Deinococci</taxon>
        <taxon>Deinococcales</taxon>
        <taxon>Deinococcaceae</taxon>
        <taxon>Deinococcus</taxon>
    </lineage>
</organism>
<dbReference type="RefSeq" id="WP_103309350.1">
    <property type="nucleotide sequence ID" value="NZ_PPPD01000001.1"/>
</dbReference>
<dbReference type="GO" id="GO:0016887">
    <property type="term" value="F:ATP hydrolysis activity"/>
    <property type="evidence" value="ECO:0007669"/>
    <property type="project" value="InterPro"/>
</dbReference>
<comment type="caution">
    <text evidence="3">The sequence shown here is derived from an EMBL/GenBank/DDBJ whole genome shotgun (WGS) entry which is preliminary data.</text>
</comment>
<evidence type="ECO:0000259" key="2">
    <source>
        <dbReference type="SMART" id="SM00382"/>
    </source>
</evidence>
<dbReference type="Pfam" id="PF07726">
    <property type="entry name" value="AAA_3"/>
    <property type="match status" value="1"/>
</dbReference>
<dbReference type="InterPro" id="IPR041628">
    <property type="entry name" value="ChlI/MoxR_AAA_lid"/>
</dbReference>
<dbReference type="SMART" id="SM00382">
    <property type="entry name" value="AAA"/>
    <property type="match status" value="1"/>
</dbReference>
<dbReference type="Proteomes" id="UP000236379">
    <property type="component" value="Unassembled WGS sequence"/>
</dbReference>
<feature type="domain" description="AAA+ ATPase" evidence="2">
    <location>
        <begin position="58"/>
        <end position="202"/>
    </location>
</feature>
<dbReference type="CDD" id="cd00009">
    <property type="entry name" value="AAA"/>
    <property type="match status" value="1"/>
</dbReference>
<gene>
    <name evidence="3" type="ORF">CVO96_01020</name>
</gene>
<dbReference type="AlphaFoldDB" id="A0A2K3UUA9"/>
<protein>
    <submittedName>
        <fullName evidence="3">AAA family ATPase</fullName>
    </submittedName>
</protein>
<sequence length="343" mass="36363">MSEAAPPVSPQPPSADPAGTLNRLDALLEALGRAREATSAVVVGQEEVVGQVLVALLAGGHVLLEGAPGMGKTLLVRTIADAFGLELGRVQFTPDLMPADITGTLVLSPDERGVNALTFMPGPIFAQLLLADEVNRATPKTQSALLEAMQEGTVTVAGTVRELPRPFFVLATQNPIEQEGTYLLPEAQMDRFFFRVDVPFPDVGTLERIVGQTTGLRQARAPQCLSPADLLDAQQVVRALPVSPDVVGAVSRLVVSTQPSRPESGPEVRRYVRFGVSPRGAQTLILAAKAQAMLSGRAHVAPQDVRAVLLPALRHRLQLNFEGVAEGIDRDALLRGLLGAQGL</sequence>
<dbReference type="Pfam" id="PF17863">
    <property type="entry name" value="AAA_lid_2"/>
    <property type="match status" value="1"/>
</dbReference>
<evidence type="ECO:0000313" key="4">
    <source>
        <dbReference type="Proteomes" id="UP000236379"/>
    </source>
</evidence>
<dbReference type="InterPro" id="IPR050764">
    <property type="entry name" value="CbbQ/NirQ/NorQ/GpvN"/>
</dbReference>
<accession>A0A2K3UUA9</accession>
<keyword evidence="4" id="KW-1185">Reference proteome</keyword>
<dbReference type="OrthoDB" id="9808397at2"/>
<dbReference type="Gene3D" id="3.40.50.300">
    <property type="entry name" value="P-loop containing nucleotide triphosphate hydrolases"/>
    <property type="match status" value="1"/>
</dbReference>
<dbReference type="Gene3D" id="1.10.8.80">
    <property type="entry name" value="Magnesium chelatase subunit I, C-Terminal domain"/>
    <property type="match status" value="1"/>
</dbReference>
<evidence type="ECO:0000256" key="1">
    <source>
        <dbReference type="SAM" id="MobiDB-lite"/>
    </source>
</evidence>
<dbReference type="PANTHER" id="PTHR42759:SF1">
    <property type="entry name" value="MAGNESIUM-CHELATASE SUBUNIT CHLD"/>
    <property type="match status" value="1"/>
</dbReference>
<reference evidence="3 4" key="1">
    <citation type="submission" date="2018-01" db="EMBL/GenBank/DDBJ databases">
        <title>Deinococcus koreensis sp. nov., a radiation-resistant bacterium isolated from river water.</title>
        <authorList>
            <person name="Choi A."/>
        </authorList>
    </citation>
    <scope>NUCLEOTIDE SEQUENCE [LARGE SCALE GENOMIC DNA]</scope>
    <source>
        <strain evidence="3 4">SJW1-2</strain>
    </source>
</reference>
<evidence type="ECO:0000313" key="3">
    <source>
        <dbReference type="EMBL" id="PNY80123.1"/>
    </source>
</evidence>
<dbReference type="InterPro" id="IPR027417">
    <property type="entry name" value="P-loop_NTPase"/>
</dbReference>
<dbReference type="InterPro" id="IPR011703">
    <property type="entry name" value="ATPase_AAA-3"/>
</dbReference>
<proteinExistence type="predicted"/>
<dbReference type="PANTHER" id="PTHR42759">
    <property type="entry name" value="MOXR FAMILY PROTEIN"/>
    <property type="match status" value="1"/>
</dbReference>
<dbReference type="InterPro" id="IPR003593">
    <property type="entry name" value="AAA+_ATPase"/>
</dbReference>
<dbReference type="SUPFAM" id="SSF52540">
    <property type="entry name" value="P-loop containing nucleoside triphosphate hydrolases"/>
    <property type="match status" value="1"/>
</dbReference>